<dbReference type="Proteomes" id="UP000464378">
    <property type="component" value="Chromosome"/>
</dbReference>
<comment type="catalytic activity">
    <reaction evidence="1">
        <text>ATP + protein L-histidine = ADP + protein N-phospho-L-histidine.</text>
        <dbReference type="EC" id="2.7.13.3"/>
    </reaction>
</comment>
<feature type="domain" description="Histidine kinase" evidence="11">
    <location>
        <begin position="17"/>
        <end position="229"/>
    </location>
</feature>
<evidence type="ECO:0000256" key="3">
    <source>
        <dbReference type="ARBA" id="ARBA00022553"/>
    </source>
</evidence>
<proteinExistence type="predicted"/>
<evidence type="ECO:0000256" key="1">
    <source>
        <dbReference type="ARBA" id="ARBA00000085"/>
    </source>
</evidence>
<evidence type="ECO:0000256" key="5">
    <source>
        <dbReference type="ARBA" id="ARBA00022741"/>
    </source>
</evidence>
<keyword evidence="8" id="KW-0902">Two-component regulatory system</keyword>
<dbReference type="InterPro" id="IPR005467">
    <property type="entry name" value="His_kinase_dom"/>
</dbReference>
<evidence type="ECO:0000256" key="2">
    <source>
        <dbReference type="ARBA" id="ARBA00012438"/>
    </source>
</evidence>
<dbReference type="AlphaFoldDB" id="A0A6C2YKQ1"/>
<dbReference type="InterPro" id="IPR036890">
    <property type="entry name" value="HATPase_C_sf"/>
</dbReference>
<keyword evidence="7" id="KW-0067">ATP-binding</keyword>
<dbReference type="SUPFAM" id="SSF55874">
    <property type="entry name" value="ATPase domain of HSP90 chaperone/DNA topoisomerase II/histidine kinase"/>
    <property type="match status" value="1"/>
</dbReference>
<dbReference type="Pfam" id="PF02518">
    <property type="entry name" value="HATPase_c"/>
    <property type="match status" value="1"/>
</dbReference>
<evidence type="ECO:0000256" key="6">
    <source>
        <dbReference type="ARBA" id="ARBA00022777"/>
    </source>
</evidence>
<dbReference type="RefSeq" id="WP_162657187.1">
    <property type="nucleotide sequence ID" value="NZ_LR593887.1"/>
</dbReference>
<feature type="coiled-coil region" evidence="9">
    <location>
        <begin position="41"/>
        <end position="68"/>
    </location>
</feature>
<dbReference type="CDD" id="cd00075">
    <property type="entry name" value="HATPase"/>
    <property type="match status" value="1"/>
</dbReference>
<dbReference type="EC" id="2.7.13.3" evidence="2"/>
<dbReference type="InterPro" id="IPR036097">
    <property type="entry name" value="HisK_dim/P_sf"/>
</dbReference>
<dbReference type="PRINTS" id="PR00344">
    <property type="entry name" value="BCTRLSENSOR"/>
</dbReference>
<evidence type="ECO:0000313" key="12">
    <source>
        <dbReference type="EMBL" id="VIP01957.1"/>
    </source>
</evidence>
<evidence type="ECO:0000259" key="11">
    <source>
        <dbReference type="PROSITE" id="PS50109"/>
    </source>
</evidence>
<dbReference type="PROSITE" id="PS50109">
    <property type="entry name" value="HIS_KIN"/>
    <property type="match status" value="1"/>
</dbReference>
<evidence type="ECO:0000256" key="8">
    <source>
        <dbReference type="ARBA" id="ARBA00023012"/>
    </source>
</evidence>
<evidence type="ECO:0000256" key="10">
    <source>
        <dbReference type="SAM" id="MobiDB-lite"/>
    </source>
</evidence>
<dbReference type="PANTHER" id="PTHR43065:SF46">
    <property type="entry name" value="C4-DICARBOXYLATE TRANSPORT SENSOR PROTEIN DCTB"/>
    <property type="match status" value="1"/>
</dbReference>
<dbReference type="InParanoid" id="A0A6C2YKQ1"/>
<dbReference type="CDD" id="cd00082">
    <property type="entry name" value="HisKA"/>
    <property type="match status" value="1"/>
</dbReference>
<dbReference type="EMBL" id="LR593887">
    <property type="protein sequence ID" value="VTR99958.1"/>
    <property type="molecule type" value="Genomic_DNA"/>
</dbReference>
<dbReference type="InterPro" id="IPR003661">
    <property type="entry name" value="HisK_dim/P_dom"/>
</dbReference>
<dbReference type="GO" id="GO:0000155">
    <property type="term" value="F:phosphorelay sensor kinase activity"/>
    <property type="evidence" value="ECO:0007669"/>
    <property type="project" value="InterPro"/>
</dbReference>
<dbReference type="Gene3D" id="3.30.565.10">
    <property type="entry name" value="Histidine kinase-like ATPase, C-terminal domain"/>
    <property type="match status" value="1"/>
</dbReference>
<reference evidence="12" key="1">
    <citation type="submission" date="2019-04" db="EMBL/GenBank/DDBJ databases">
        <authorList>
            <consortium name="Science for Life Laboratories"/>
        </authorList>
    </citation>
    <scope>NUCLEOTIDE SEQUENCE</scope>
    <source>
        <strain evidence="12">MBLW1</strain>
    </source>
</reference>
<dbReference type="SMART" id="SM00388">
    <property type="entry name" value="HisKA"/>
    <property type="match status" value="1"/>
</dbReference>
<keyword evidence="3" id="KW-0597">Phosphoprotein</keyword>
<feature type="region of interest" description="Disordered" evidence="10">
    <location>
        <begin position="241"/>
        <end position="261"/>
    </location>
</feature>
<dbReference type="InterPro" id="IPR004358">
    <property type="entry name" value="Sig_transdc_His_kin-like_C"/>
</dbReference>
<keyword evidence="13" id="KW-1185">Reference proteome</keyword>
<dbReference type="Pfam" id="PF00512">
    <property type="entry name" value="HisKA"/>
    <property type="match status" value="1"/>
</dbReference>
<protein>
    <recommendedName>
        <fullName evidence="2">histidine kinase</fullName>
        <ecNumber evidence="2">2.7.13.3</ecNumber>
    </recommendedName>
</protein>
<evidence type="ECO:0000256" key="4">
    <source>
        <dbReference type="ARBA" id="ARBA00022679"/>
    </source>
</evidence>
<dbReference type="Gene3D" id="1.10.287.130">
    <property type="match status" value="1"/>
</dbReference>
<name>A0A6C2YKQ1_9BACT</name>
<dbReference type="GO" id="GO:0005524">
    <property type="term" value="F:ATP binding"/>
    <property type="evidence" value="ECO:0007669"/>
    <property type="project" value="UniProtKB-KW"/>
</dbReference>
<evidence type="ECO:0000256" key="9">
    <source>
        <dbReference type="SAM" id="Coils"/>
    </source>
</evidence>
<organism evidence="12">
    <name type="scientific">Tuwongella immobilis</name>
    <dbReference type="NCBI Taxonomy" id="692036"/>
    <lineage>
        <taxon>Bacteria</taxon>
        <taxon>Pseudomonadati</taxon>
        <taxon>Planctomycetota</taxon>
        <taxon>Planctomycetia</taxon>
        <taxon>Gemmatales</taxon>
        <taxon>Gemmataceae</taxon>
        <taxon>Tuwongella</taxon>
    </lineage>
</organism>
<sequence length="261" mass="28822">MYPLPEAYTELAELAGGFIHDLKNHLSTLGLNLQLLSEDFADAQNQKERRALQRVERLRKECQRLVDLSNDFLRYARIQSLDVESTSIADILGEMVDFFTPTAREANVRVQAYLPVDLPPVLLDRELFKQAVLNLMLNAEQAMPDGGELTFQARPDRGGVAVDIIDTGTGIPPELIPKIFRPFHTTKPGGNGLGLPTVRKIIRAHGGTIEVQSAMNHGTKFTIWLPGEMSLPAPIFPNVPMPIPTDDDPEPPISSGPELIT</sequence>
<keyword evidence="9" id="KW-0175">Coiled coil</keyword>
<keyword evidence="4" id="KW-0808">Transferase</keyword>
<dbReference type="KEGG" id="tim:GMBLW1_20030"/>
<dbReference type="SMART" id="SM00387">
    <property type="entry name" value="HATPase_c"/>
    <property type="match status" value="1"/>
</dbReference>
<dbReference type="InterPro" id="IPR003594">
    <property type="entry name" value="HATPase_dom"/>
</dbReference>
<dbReference type="PANTHER" id="PTHR43065">
    <property type="entry name" value="SENSOR HISTIDINE KINASE"/>
    <property type="match status" value="1"/>
</dbReference>
<dbReference type="SUPFAM" id="SSF47384">
    <property type="entry name" value="Homodimeric domain of signal transducing histidine kinase"/>
    <property type="match status" value="1"/>
</dbReference>
<accession>A0A6C2YKQ1</accession>
<dbReference type="EMBL" id="LR586016">
    <property type="protein sequence ID" value="VIP01957.1"/>
    <property type="molecule type" value="Genomic_DNA"/>
</dbReference>
<keyword evidence="6 12" id="KW-0418">Kinase</keyword>
<evidence type="ECO:0000313" key="13">
    <source>
        <dbReference type="Proteomes" id="UP000464378"/>
    </source>
</evidence>
<keyword evidence="5" id="KW-0547">Nucleotide-binding</keyword>
<gene>
    <name evidence="12" type="ORF">GMBLW1_20030</name>
</gene>
<evidence type="ECO:0000256" key="7">
    <source>
        <dbReference type="ARBA" id="ARBA00022840"/>
    </source>
</evidence>